<protein>
    <submittedName>
        <fullName evidence="1">Uncharacterized protein</fullName>
    </submittedName>
</protein>
<organism evidence="1 2">
    <name type="scientific">Dreissena polymorpha</name>
    <name type="common">Zebra mussel</name>
    <name type="synonym">Mytilus polymorpha</name>
    <dbReference type="NCBI Taxonomy" id="45954"/>
    <lineage>
        <taxon>Eukaryota</taxon>
        <taxon>Metazoa</taxon>
        <taxon>Spiralia</taxon>
        <taxon>Lophotrochozoa</taxon>
        <taxon>Mollusca</taxon>
        <taxon>Bivalvia</taxon>
        <taxon>Autobranchia</taxon>
        <taxon>Heteroconchia</taxon>
        <taxon>Euheterodonta</taxon>
        <taxon>Imparidentia</taxon>
        <taxon>Neoheterodontei</taxon>
        <taxon>Myida</taxon>
        <taxon>Dreissenoidea</taxon>
        <taxon>Dreissenidae</taxon>
        <taxon>Dreissena</taxon>
    </lineage>
</organism>
<evidence type="ECO:0000313" key="2">
    <source>
        <dbReference type="Proteomes" id="UP000828390"/>
    </source>
</evidence>
<reference evidence="1" key="1">
    <citation type="journal article" date="2019" name="bioRxiv">
        <title>The Genome of the Zebra Mussel, Dreissena polymorpha: A Resource for Invasive Species Research.</title>
        <authorList>
            <person name="McCartney M.A."/>
            <person name="Auch B."/>
            <person name="Kono T."/>
            <person name="Mallez S."/>
            <person name="Zhang Y."/>
            <person name="Obille A."/>
            <person name="Becker A."/>
            <person name="Abrahante J.E."/>
            <person name="Garbe J."/>
            <person name="Badalamenti J.P."/>
            <person name="Herman A."/>
            <person name="Mangelson H."/>
            <person name="Liachko I."/>
            <person name="Sullivan S."/>
            <person name="Sone E.D."/>
            <person name="Koren S."/>
            <person name="Silverstein K.A.T."/>
            <person name="Beckman K.B."/>
            <person name="Gohl D.M."/>
        </authorList>
    </citation>
    <scope>NUCLEOTIDE SEQUENCE</scope>
    <source>
        <strain evidence="1">Duluth1</strain>
        <tissue evidence="1">Whole animal</tissue>
    </source>
</reference>
<dbReference type="AlphaFoldDB" id="A0A9D4DBB0"/>
<accession>A0A9D4DBB0</accession>
<comment type="caution">
    <text evidence="1">The sequence shown here is derived from an EMBL/GenBank/DDBJ whole genome shotgun (WGS) entry which is preliminary data.</text>
</comment>
<reference evidence="1" key="2">
    <citation type="submission" date="2020-11" db="EMBL/GenBank/DDBJ databases">
        <authorList>
            <person name="McCartney M.A."/>
            <person name="Auch B."/>
            <person name="Kono T."/>
            <person name="Mallez S."/>
            <person name="Becker A."/>
            <person name="Gohl D.M."/>
            <person name="Silverstein K.A.T."/>
            <person name="Koren S."/>
            <person name="Bechman K.B."/>
            <person name="Herman A."/>
            <person name="Abrahante J.E."/>
            <person name="Garbe J."/>
        </authorList>
    </citation>
    <scope>NUCLEOTIDE SEQUENCE</scope>
    <source>
        <strain evidence="1">Duluth1</strain>
        <tissue evidence="1">Whole animal</tissue>
    </source>
</reference>
<keyword evidence="2" id="KW-1185">Reference proteome</keyword>
<evidence type="ECO:0000313" key="1">
    <source>
        <dbReference type="EMBL" id="KAH3740658.1"/>
    </source>
</evidence>
<proteinExistence type="predicted"/>
<dbReference type="Proteomes" id="UP000828390">
    <property type="component" value="Unassembled WGS sequence"/>
</dbReference>
<gene>
    <name evidence="1" type="ORF">DPMN_047368</name>
</gene>
<dbReference type="EMBL" id="JAIWYP010000011">
    <property type="protein sequence ID" value="KAH3740658.1"/>
    <property type="molecule type" value="Genomic_DNA"/>
</dbReference>
<name>A0A9D4DBB0_DREPO</name>
<sequence>MFSYKIKDSVIKGYHQFKIRPPMHTELNVDLEYTNLHDENAALVWIPPIEDFPPKMRQNVTDQSRFLRLCDIAGLPLGHVPRGLAGAFRKIIELEGKITALATGEPCPSFAPWQAPEATGLGVVIPCDYIITCAENDFNIISDAIDREREKDSFRELHLHLHGVLQSGPLLESLNFPMFLLKKENKFNKRETEND</sequence>